<dbReference type="FunCoup" id="A0A0C2S7N0">
    <property type="interactions" value="31"/>
</dbReference>
<dbReference type="Gene3D" id="3.40.50.300">
    <property type="entry name" value="P-loop containing nucleotide triphosphate hydrolases"/>
    <property type="match status" value="1"/>
</dbReference>
<organism evidence="9 10">
    <name type="scientific">Amanita muscaria (strain Koide BX008)</name>
    <dbReference type="NCBI Taxonomy" id="946122"/>
    <lineage>
        <taxon>Eukaryota</taxon>
        <taxon>Fungi</taxon>
        <taxon>Dikarya</taxon>
        <taxon>Basidiomycota</taxon>
        <taxon>Agaricomycotina</taxon>
        <taxon>Agaricomycetes</taxon>
        <taxon>Agaricomycetidae</taxon>
        <taxon>Agaricales</taxon>
        <taxon>Pluteineae</taxon>
        <taxon>Amanitaceae</taxon>
        <taxon>Amanita</taxon>
    </lineage>
</organism>
<protein>
    <recommendedName>
        <fullName evidence="7">Small ribosomal subunit protein mS29</fullName>
    </recommendedName>
</protein>
<keyword evidence="6" id="KW-0687">Ribonucleoprotein</keyword>
<evidence type="ECO:0000256" key="5">
    <source>
        <dbReference type="ARBA" id="ARBA00023128"/>
    </source>
</evidence>
<dbReference type="PANTHER" id="PTHR12810">
    <property type="entry name" value="MITOCHONDRIAL 28S RIBOSOMAL PROTEIN S29"/>
    <property type="match status" value="1"/>
</dbReference>
<dbReference type="InParanoid" id="A0A0C2S7N0"/>
<dbReference type="InterPro" id="IPR019368">
    <property type="entry name" value="Ribosomal_mS29"/>
</dbReference>
<comment type="similarity">
    <text evidence="2">Belongs to the mitochondrion-specific ribosomal protein mS29 family.</text>
</comment>
<dbReference type="GO" id="GO:0003735">
    <property type="term" value="F:structural constituent of ribosome"/>
    <property type="evidence" value="ECO:0007669"/>
    <property type="project" value="TreeGrafter"/>
</dbReference>
<feature type="region of interest" description="Disordered" evidence="8">
    <location>
        <begin position="21"/>
        <end position="51"/>
    </location>
</feature>
<evidence type="ECO:0000256" key="4">
    <source>
        <dbReference type="ARBA" id="ARBA00022980"/>
    </source>
</evidence>
<keyword evidence="3" id="KW-0809">Transit peptide</keyword>
<keyword evidence="5" id="KW-0496">Mitochondrion</keyword>
<dbReference type="OrthoDB" id="274828at2759"/>
<evidence type="ECO:0000313" key="10">
    <source>
        <dbReference type="Proteomes" id="UP000054549"/>
    </source>
</evidence>
<keyword evidence="10" id="KW-1185">Reference proteome</keyword>
<name>A0A0C2S7N0_AMAMK</name>
<evidence type="ECO:0000256" key="7">
    <source>
        <dbReference type="ARBA" id="ARBA00035140"/>
    </source>
</evidence>
<evidence type="ECO:0000256" key="2">
    <source>
        <dbReference type="ARBA" id="ARBA00009863"/>
    </source>
</evidence>
<dbReference type="EMBL" id="KN818329">
    <property type="protein sequence ID" value="KIL58790.1"/>
    <property type="molecule type" value="Genomic_DNA"/>
</dbReference>
<evidence type="ECO:0000256" key="3">
    <source>
        <dbReference type="ARBA" id="ARBA00022946"/>
    </source>
</evidence>
<sequence>MSFLTRGCRTRHVRFQWTPLIPQPTRGVKKGPPKVERDDKGQVRKKKQKEGSSVFYPLPQAQLNIPLLQPPKPSLKIRAFDAEKISENMVGKTVAFEFSEHDPARKFGLPKKLLLEYRVLSKPYTVIRNVTLDVVGKLNQAKDSSSLDSRYVLTGRSGAGKSSVLLQAVEYCSQRKWVVIYIPRGVNLVNSSTPYTYDLRTQTYLQPQFAFQTLQRTLSVNSSILSSLHTTKKLFFEKRELPVRSSLTDLIAIGLKDASSAPAVLDALMAELGQQIKYPVLLAIDDFQALYCKTAYKDPFFTTIRPYHLSMPRLIMEFASGKRSLAKGAVLCATTDSDPAYPVPLELREALQIPYEHPQSPYDKRSTALVDYANGLTPIPVPEQLTLDEAASLFEAWKEEHVMAPVTYDELFLSKYTESSGNPREFVKGLLSTLST</sequence>
<dbReference type="Proteomes" id="UP000054549">
    <property type="component" value="Unassembled WGS sequence"/>
</dbReference>
<dbReference type="HOGENOM" id="CLU_042567_0_1_1"/>
<dbReference type="Pfam" id="PF10236">
    <property type="entry name" value="DAP3"/>
    <property type="match status" value="1"/>
</dbReference>
<proteinExistence type="inferred from homology"/>
<reference evidence="9 10" key="1">
    <citation type="submission" date="2014-04" db="EMBL/GenBank/DDBJ databases">
        <title>Evolutionary Origins and Diversification of the Mycorrhizal Mutualists.</title>
        <authorList>
            <consortium name="DOE Joint Genome Institute"/>
            <consortium name="Mycorrhizal Genomics Consortium"/>
            <person name="Kohler A."/>
            <person name="Kuo A."/>
            <person name="Nagy L.G."/>
            <person name="Floudas D."/>
            <person name="Copeland A."/>
            <person name="Barry K.W."/>
            <person name="Cichocki N."/>
            <person name="Veneault-Fourrey C."/>
            <person name="LaButti K."/>
            <person name="Lindquist E.A."/>
            <person name="Lipzen A."/>
            <person name="Lundell T."/>
            <person name="Morin E."/>
            <person name="Murat C."/>
            <person name="Riley R."/>
            <person name="Ohm R."/>
            <person name="Sun H."/>
            <person name="Tunlid A."/>
            <person name="Henrissat B."/>
            <person name="Grigoriev I.V."/>
            <person name="Hibbett D.S."/>
            <person name="Martin F."/>
        </authorList>
    </citation>
    <scope>NUCLEOTIDE SEQUENCE [LARGE SCALE GENOMIC DNA]</scope>
    <source>
        <strain evidence="9 10">Koide BX008</strain>
    </source>
</reference>
<feature type="compositionally biased region" description="Basic and acidic residues" evidence="8">
    <location>
        <begin position="33"/>
        <end position="42"/>
    </location>
</feature>
<dbReference type="SUPFAM" id="SSF52540">
    <property type="entry name" value="P-loop containing nucleoside triphosphate hydrolases"/>
    <property type="match status" value="1"/>
</dbReference>
<dbReference type="STRING" id="946122.A0A0C2S7N0"/>
<gene>
    <name evidence="9" type="ORF">M378DRAFT_170154</name>
</gene>
<dbReference type="InterPro" id="IPR027417">
    <property type="entry name" value="P-loop_NTPase"/>
</dbReference>
<evidence type="ECO:0000313" key="9">
    <source>
        <dbReference type="EMBL" id="KIL58790.1"/>
    </source>
</evidence>
<evidence type="ECO:0000256" key="1">
    <source>
        <dbReference type="ARBA" id="ARBA00004173"/>
    </source>
</evidence>
<dbReference type="PANTHER" id="PTHR12810:SF0">
    <property type="entry name" value="SMALL RIBOSOMAL SUBUNIT PROTEIN MS29"/>
    <property type="match status" value="1"/>
</dbReference>
<dbReference type="AlphaFoldDB" id="A0A0C2S7N0"/>
<keyword evidence="4" id="KW-0689">Ribosomal protein</keyword>
<accession>A0A0C2S7N0</accession>
<comment type="subcellular location">
    <subcellularLocation>
        <location evidence="1">Mitochondrion</location>
    </subcellularLocation>
</comment>
<dbReference type="GO" id="GO:0005763">
    <property type="term" value="C:mitochondrial small ribosomal subunit"/>
    <property type="evidence" value="ECO:0007669"/>
    <property type="project" value="TreeGrafter"/>
</dbReference>
<evidence type="ECO:0000256" key="8">
    <source>
        <dbReference type="SAM" id="MobiDB-lite"/>
    </source>
</evidence>
<evidence type="ECO:0000256" key="6">
    <source>
        <dbReference type="ARBA" id="ARBA00023274"/>
    </source>
</evidence>